<reference evidence="1 2" key="1">
    <citation type="submission" date="2023-10" db="EMBL/GenBank/DDBJ databases">
        <title>Development of a sustainable strategy for remediation of hydrocarbon-contaminated territories based on the waste exchange concept.</title>
        <authorList>
            <person name="Krivoruchko A."/>
        </authorList>
    </citation>
    <scope>NUCLEOTIDE SEQUENCE [LARGE SCALE GENOMIC DNA]</scope>
    <source>
        <strain evidence="1 2">IEGM 1203</strain>
    </source>
</reference>
<proteinExistence type="predicted"/>
<organism evidence="1 2">
    <name type="scientific">Rhodococcus globerulus</name>
    <dbReference type="NCBI Taxonomy" id="33008"/>
    <lineage>
        <taxon>Bacteria</taxon>
        <taxon>Bacillati</taxon>
        <taxon>Actinomycetota</taxon>
        <taxon>Actinomycetes</taxon>
        <taxon>Mycobacteriales</taxon>
        <taxon>Nocardiaceae</taxon>
        <taxon>Rhodococcus</taxon>
    </lineage>
</organism>
<evidence type="ECO:0000313" key="2">
    <source>
        <dbReference type="Proteomes" id="UP001185927"/>
    </source>
</evidence>
<dbReference type="Proteomes" id="UP001185927">
    <property type="component" value="Unassembled WGS sequence"/>
</dbReference>
<evidence type="ECO:0000313" key="1">
    <source>
        <dbReference type="EMBL" id="MDV6271343.1"/>
    </source>
</evidence>
<keyword evidence="2" id="KW-1185">Reference proteome</keyword>
<dbReference type="EMBL" id="JAWLKB010000040">
    <property type="protein sequence ID" value="MDV6271343.1"/>
    <property type="molecule type" value="Genomic_DNA"/>
</dbReference>
<sequence length="84" mass="9175">MKFEDPIASEEMLGESDWDDQDLLTIGEASTRLKAEIAHCESLVRELESDPAGVSALAQMRSRLAGLNKCLDVVRAGPSRLAYP</sequence>
<protein>
    <submittedName>
        <fullName evidence="1">Uncharacterized protein</fullName>
    </submittedName>
</protein>
<gene>
    <name evidence="1" type="ORF">R3Q16_32530</name>
</gene>
<accession>A0ABU4C572</accession>
<name>A0ABU4C572_RHOGO</name>
<comment type="caution">
    <text evidence="1">The sequence shown here is derived from an EMBL/GenBank/DDBJ whole genome shotgun (WGS) entry which is preliminary data.</text>
</comment>
<dbReference type="RefSeq" id="WP_317545788.1">
    <property type="nucleotide sequence ID" value="NZ_JAWLKB010000040.1"/>
</dbReference>